<dbReference type="EMBL" id="FNIB01000012">
    <property type="protein sequence ID" value="SDO18499.1"/>
    <property type="molecule type" value="Genomic_DNA"/>
</dbReference>
<sequence>MSIFVDHPDDWIGVPTFGVDDRWQRREDWARELVDAIADGEGVSREQRDRIESVFAMLAKSVEERGASASFLRLGDWDGPLVLADLRVESRRSAGTISVEDYAGAADPDAIDPPVVEPFVTTSGLVGVRCTRYLTPDTSVPGVVATRDYAWEVGETLAALRTATYDLIEFEKSLPQVDALAKTVYSQ</sequence>
<evidence type="ECO:0000313" key="3">
    <source>
        <dbReference type="Proteomes" id="UP000199639"/>
    </source>
</evidence>
<name>A0A4R8UUA0_9MICO</name>
<evidence type="ECO:0000313" key="1">
    <source>
        <dbReference type="EMBL" id="SDO18499.1"/>
    </source>
</evidence>
<dbReference type="EMBL" id="SOFD01000044">
    <property type="protein sequence ID" value="TFB72043.1"/>
    <property type="molecule type" value="Genomic_DNA"/>
</dbReference>
<dbReference type="Proteomes" id="UP000298252">
    <property type="component" value="Unassembled WGS sequence"/>
</dbReference>
<evidence type="ECO:0000313" key="4">
    <source>
        <dbReference type="Proteomes" id="UP000298252"/>
    </source>
</evidence>
<reference evidence="1 3" key="1">
    <citation type="submission" date="2016-10" db="EMBL/GenBank/DDBJ databases">
        <authorList>
            <person name="Varghese N."/>
            <person name="Submissions S."/>
        </authorList>
    </citation>
    <scope>NUCLEOTIDE SEQUENCE [LARGE SCALE GENOMIC DNA]</scope>
    <source>
        <strain evidence="1 3">CGMCC 1.11215</strain>
    </source>
</reference>
<gene>
    <name evidence="2" type="ORF">E3O21_19620</name>
    <name evidence="1" type="ORF">SAMN05216368_11214</name>
</gene>
<keyword evidence="4" id="KW-1185">Reference proteome</keyword>
<organism evidence="1 3">
    <name type="scientific">Cryobacterium flavum</name>
    <dbReference type="NCBI Taxonomy" id="1424659"/>
    <lineage>
        <taxon>Bacteria</taxon>
        <taxon>Bacillati</taxon>
        <taxon>Actinomycetota</taxon>
        <taxon>Actinomycetes</taxon>
        <taxon>Micrococcales</taxon>
        <taxon>Microbacteriaceae</taxon>
        <taxon>Cryobacterium</taxon>
    </lineage>
</organism>
<dbReference type="RefSeq" id="WP_092341655.1">
    <property type="nucleotide sequence ID" value="NZ_FNIB01000012.1"/>
</dbReference>
<dbReference type="Proteomes" id="UP000199639">
    <property type="component" value="Unassembled WGS sequence"/>
</dbReference>
<dbReference type="STRING" id="1424659.SAMN05216368_11214"/>
<dbReference type="AlphaFoldDB" id="A0A4R8UUA0"/>
<reference evidence="2 4" key="2">
    <citation type="submission" date="2019-03" db="EMBL/GenBank/DDBJ databases">
        <title>Genomics of glacier-inhabiting Cryobacterium strains.</title>
        <authorList>
            <person name="Liu Q."/>
            <person name="Xin Y.-H."/>
        </authorList>
    </citation>
    <scope>NUCLEOTIDE SEQUENCE [LARGE SCALE GENOMIC DNA]</scope>
    <source>
        <strain evidence="2 4">Hh8</strain>
    </source>
</reference>
<proteinExistence type="predicted"/>
<accession>A0A4R8UUA0</accession>
<protein>
    <submittedName>
        <fullName evidence="1">Uncharacterized protein</fullName>
    </submittedName>
</protein>
<evidence type="ECO:0000313" key="2">
    <source>
        <dbReference type="EMBL" id="TFB72043.1"/>
    </source>
</evidence>